<feature type="region of interest" description="Disordered" evidence="4">
    <location>
        <begin position="1"/>
        <end position="99"/>
    </location>
</feature>
<accession>A0A8D0N316</accession>
<dbReference type="CDD" id="cd01208">
    <property type="entry name" value="PTB_X11"/>
    <property type="match status" value="1"/>
</dbReference>
<dbReference type="SMART" id="SM00462">
    <property type="entry name" value="PTB"/>
    <property type="match status" value="1"/>
</dbReference>
<dbReference type="PROSITE" id="PS50106">
    <property type="entry name" value="PDZ"/>
    <property type="match status" value="2"/>
</dbReference>
<protein>
    <submittedName>
        <fullName evidence="7">Amyloid beta protein binding family A member 1</fullName>
    </submittedName>
</protein>
<feature type="domain" description="PID" evidence="5">
    <location>
        <begin position="459"/>
        <end position="645"/>
    </location>
</feature>
<dbReference type="InterPro" id="IPR051230">
    <property type="entry name" value="APP-Binding"/>
</dbReference>
<name>A0A8D0N316_PIG</name>
<evidence type="ECO:0000256" key="2">
    <source>
        <dbReference type="ARBA" id="ARBA00022553"/>
    </source>
</evidence>
<feature type="compositionally biased region" description="Basic and acidic residues" evidence="4">
    <location>
        <begin position="387"/>
        <end position="398"/>
    </location>
</feature>
<evidence type="ECO:0000313" key="7">
    <source>
        <dbReference type="Ensembl" id="ENSSSCP00015010949.1"/>
    </source>
</evidence>
<dbReference type="InterPro" id="IPR036034">
    <property type="entry name" value="PDZ_sf"/>
</dbReference>
<keyword evidence="2" id="KW-0597">Phosphoprotein</keyword>
<dbReference type="PROSITE" id="PS01179">
    <property type="entry name" value="PID"/>
    <property type="match status" value="1"/>
</dbReference>
<evidence type="ECO:0000259" key="6">
    <source>
        <dbReference type="PROSITE" id="PS50106"/>
    </source>
</evidence>
<dbReference type="Ensembl" id="ENSSSCT00015027959.1">
    <property type="protein sequence ID" value="ENSSSCP00015010949.1"/>
    <property type="gene ID" value="ENSSSCG00015020959.1"/>
</dbReference>
<dbReference type="PANTHER" id="PTHR12345">
    <property type="entry name" value="SYNTENIN RELATED"/>
    <property type="match status" value="1"/>
</dbReference>
<feature type="region of interest" description="Disordered" evidence="4">
    <location>
        <begin position="277"/>
        <end position="345"/>
    </location>
</feature>
<keyword evidence="1" id="KW-0813">Transport</keyword>
<dbReference type="SUPFAM" id="SSF50729">
    <property type="entry name" value="PH domain-like"/>
    <property type="match status" value="1"/>
</dbReference>
<dbReference type="FunFam" id="2.30.42.10:FF:000007">
    <property type="entry name" value="Amyloid beta A4 protein-binding family A member"/>
    <property type="match status" value="1"/>
</dbReference>
<feature type="domain" description="PDZ" evidence="6">
    <location>
        <begin position="749"/>
        <end position="825"/>
    </location>
</feature>
<feature type="region of interest" description="Disordered" evidence="4">
    <location>
        <begin position="387"/>
        <end position="432"/>
    </location>
</feature>
<dbReference type="CDD" id="cd06793">
    <property type="entry name" value="PDZ2_APBA1_3-like"/>
    <property type="match status" value="1"/>
</dbReference>
<proteinExistence type="predicted"/>
<evidence type="ECO:0000259" key="5">
    <source>
        <dbReference type="PROSITE" id="PS01179"/>
    </source>
</evidence>
<dbReference type="Proteomes" id="UP000694726">
    <property type="component" value="Unplaced"/>
</dbReference>
<dbReference type="CDD" id="cd22578">
    <property type="entry name" value="Mint1_CID"/>
    <property type="match status" value="1"/>
</dbReference>
<feature type="domain" description="PDZ" evidence="6">
    <location>
        <begin position="658"/>
        <end position="743"/>
    </location>
</feature>
<feature type="compositionally biased region" description="Low complexity" evidence="4">
    <location>
        <begin position="399"/>
        <end position="425"/>
    </location>
</feature>
<dbReference type="InterPro" id="IPR006020">
    <property type="entry name" value="PTB/PI_dom"/>
</dbReference>
<evidence type="ECO:0000256" key="4">
    <source>
        <dbReference type="SAM" id="MobiDB-lite"/>
    </source>
</evidence>
<keyword evidence="3" id="KW-0677">Repeat</keyword>
<dbReference type="FunFam" id="2.30.42.10:FF:000017">
    <property type="entry name" value="Amyloid beta A4 protein-binding family A member 1"/>
    <property type="match status" value="1"/>
</dbReference>
<evidence type="ECO:0000313" key="8">
    <source>
        <dbReference type="Proteomes" id="UP000694726"/>
    </source>
</evidence>
<dbReference type="PANTHER" id="PTHR12345:SF14">
    <property type="entry name" value="AMYLOID-BETA A4 PRECURSOR PROTEIN-BINDING FAMILY A MEMBER 1"/>
    <property type="match status" value="1"/>
</dbReference>
<dbReference type="FunFam" id="2.30.29.30:FF:000044">
    <property type="entry name" value="amyloid beta A4 precursor protein-binding family A member 1"/>
    <property type="match status" value="1"/>
</dbReference>
<sequence>MNHLEGAAEAEVEVTDEAPGGEVNELVEADLEHPEVEEEQQQQQHYGGRPSRGRAVEDLRASPGQQQEEEERGECLARSASTESGFHNHTDTAEGDVIAAARDGYDAERAQDPEDESAYAVQYRPEAEEYTEQAEAEHAEATHRRTLPNHLHFHSLEHEEAMNAAYSGYVYTHRLFHRGEDEPYAEPYADYGGLQEHVYEEIGDAPELDGHDGLRLYEQERDEAAAYRQEALGARLHHYDERSDGESDSPEKEAEFAPYPRMDSYEQEEDIDQIVAEVKQSMSSQSLDKAAEDMPEAEQDLERAPTPGGGRPDSPGLQTLAGQQRLAGTVGSEAVQRYSKEKRDAISLAIKDIKEAIEEVKTRTIRSPYTPDEPKEPIWVMRQDISPTKDCDDQRPVDGDSPSPGSSSPLGAESSSTSLHPSDPSEASTNKEVGTVASLTTAVLCVTVPGPCDPEDLIDGIIFAANYLGSTQLLSDKTPSKNVRMMQAQEAVSRIKMAQKLAKSRKKAPEGESQPMTEVDLFISTQRIKVLNADTQETMMDHPLRTISYIADIGNIVVLMARRRMPRSNSQENVEASHPSQDGKRQYKMICHVFESEDAQLIAQSIGQAFSVAYQEFLRANGINPEDLSQKEYSDLLNTQDMYNDDLIHFSKSENCKDVFIEKQKGEILGVVIVESGWGSILPTVIIANMMHGGPAEKSGKLNIGDQIMSINGTSLVGLPLSTCQSIIKGLKNQARVKLNIVRCPPVTTVLIRRPDLRYQLGFSVQNGIICSLMRGGIAERGGVRVGHRIIEINGQSVVATPHEKIVHILSNAVGEIHMKTMPAAMYRLLTAQEQPVYI</sequence>
<feature type="compositionally biased region" description="Basic and acidic residues" evidence="4">
    <location>
        <begin position="239"/>
        <end position="255"/>
    </location>
</feature>
<dbReference type="CDD" id="cd06720">
    <property type="entry name" value="PDZ1_APBA1_3-like"/>
    <property type="match status" value="1"/>
</dbReference>
<dbReference type="Gene3D" id="2.30.29.30">
    <property type="entry name" value="Pleckstrin-homology domain (PH domain)/Phosphotyrosine-binding domain (PTB)"/>
    <property type="match status" value="1"/>
</dbReference>
<dbReference type="Gene3D" id="2.30.42.10">
    <property type="match status" value="2"/>
</dbReference>
<gene>
    <name evidence="7" type="primary">APBA1</name>
</gene>
<evidence type="ECO:0000256" key="1">
    <source>
        <dbReference type="ARBA" id="ARBA00022448"/>
    </source>
</evidence>
<dbReference type="SMART" id="SM00228">
    <property type="entry name" value="PDZ"/>
    <property type="match status" value="2"/>
</dbReference>
<evidence type="ECO:0000256" key="3">
    <source>
        <dbReference type="ARBA" id="ARBA00022737"/>
    </source>
</evidence>
<dbReference type="Pfam" id="PF00640">
    <property type="entry name" value="PID"/>
    <property type="match status" value="1"/>
</dbReference>
<dbReference type="AlphaFoldDB" id="A0A8D0N316"/>
<dbReference type="Pfam" id="PF00595">
    <property type="entry name" value="PDZ"/>
    <property type="match status" value="2"/>
</dbReference>
<dbReference type="SUPFAM" id="SSF50156">
    <property type="entry name" value="PDZ domain-like"/>
    <property type="match status" value="2"/>
</dbReference>
<dbReference type="InterPro" id="IPR001478">
    <property type="entry name" value="PDZ"/>
</dbReference>
<feature type="region of interest" description="Disordered" evidence="4">
    <location>
        <begin position="239"/>
        <end position="263"/>
    </location>
</feature>
<feature type="compositionally biased region" description="Acidic residues" evidence="4">
    <location>
        <begin position="25"/>
        <end position="40"/>
    </location>
</feature>
<organism evidence="7 8">
    <name type="scientific">Sus scrofa</name>
    <name type="common">Pig</name>
    <dbReference type="NCBI Taxonomy" id="9823"/>
    <lineage>
        <taxon>Eukaryota</taxon>
        <taxon>Metazoa</taxon>
        <taxon>Chordata</taxon>
        <taxon>Craniata</taxon>
        <taxon>Vertebrata</taxon>
        <taxon>Euteleostomi</taxon>
        <taxon>Mammalia</taxon>
        <taxon>Eutheria</taxon>
        <taxon>Laurasiatheria</taxon>
        <taxon>Artiodactyla</taxon>
        <taxon>Suina</taxon>
        <taxon>Suidae</taxon>
        <taxon>Sus</taxon>
    </lineage>
</organism>
<dbReference type="InterPro" id="IPR011993">
    <property type="entry name" value="PH-like_dom_sf"/>
</dbReference>
<reference evidence="7" key="1">
    <citation type="submission" date="2025-08" db="UniProtKB">
        <authorList>
            <consortium name="Ensembl"/>
        </authorList>
    </citation>
    <scope>IDENTIFICATION</scope>
</reference>